<gene>
    <name evidence="1" type="ORF">ALQ33_200187</name>
</gene>
<proteinExistence type="predicted"/>
<dbReference type="Proteomes" id="UP000279372">
    <property type="component" value="Unassembled WGS sequence"/>
</dbReference>
<reference evidence="1 2" key="1">
    <citation type="submission" date="2018-08" db="EMBL/GenBank/DDBJ databases">
        <title>Recombination of ecologically and evolutionarily significant loci maintains genetic cohesion in the Pseudomonas syringae species complex.</title>
        <authorList>
            <person name="Dillon M."/>
            <person name="Thakur S."/>
            <person name="Almeida R.N.D."/>
            <person name="Weir B.S."/>
            <person name="Guttman D.S."/>
        </authorList>
    </citation>
    <scope>NUCLEOTIDE SEQUENCE [LARGE SCALE GENOMIC DNA]</scope>
    <source>
        <strain evidence="1 2">ICMP 8902</strain>
    </source>
</reference>
<organism evidence="1 2">
    <name type="scientific">Pseudomonas syringae pv. philadelphi</name>
    <dbReference type="NCBI Taxonomy" id="251706"/>
    <lineage>
        <taxon>Bacteria</taxon>
        <taxon>Pseudomonadati</taxon>
        <taxon>Pseudomonadota</taxon>
        <taxon>Gammaproteobacteria</taxon>
        <taxon>Pseudomonadales</taxon>
        <taxon>Pseudomonadaceae</taxon>
        <taxon>Pseudomonas</taxon>
    </lineage>
</organism>
<dbReference type="AlphaFoldDB" id="A0A3M3YHE0"/>
<dbReference type="EMBL" id="RBQB01000320">
    <property type="protein sequence ID" value="RMO81205.1"/>
    <property type="molecule type" value="Genomic_DNA"/>
</dbReference>
<evidence type="ECO:0000313" key="1">
    <source>
        <dbReference type="EMBL" id="RMO81205.1"/>
    </source>
</evidence>
<accession>A0A3M3YHE0</accession>
<sequence>MNNRYFAFSNGSSALSVEKNPQSPPKAYVGAMQDVKRAGLTAGKNQACPSCNQANRIPALLAESNTVVEHLGTFLSR</sequence>
<protein>
    <submittedName>
        <fullName evidence="1">Uncharacterized protein</fullName>
    </submittedName>
</protein>
<name>A0A3M3YHE0_9PSED</name>
<evidence type="ECO:0000313" key="2">
    <source>
        <dbReference type="Proteomes" id="UP000279372"/>
    </source>
</evidence>
<comment type="caution">
    <text evidence="1">The sequence shown here is derived from an EMBL/GenBank/DDBJ whole genome shotgun (WGS) entry which is preliminary data.</text>
</comment>